<dbReference type="KEGG" id="hpse:HPF_15815"/>
<evidence type="ECO:0000313" key="4">
    <source>
        <dbReference type="Proteomes" id="UP000293912"/>
    </source>
</evidence>
<evidence type="ECO:0000313" key="3">
    <source>
        <dbReference type="EMBL" id="QBM29159.1"/>
    </source>
</evidence>
<name>A0A4P6X221_HYDPS</name>
<accession>A0A4P6X221</accession>
<dbReference type="RefSeq" id="WP_165961720.1">
    <property type="nucleotide sequence ID" value="NZ_CP037867.1"/>
</dbReference>
<dbReference type="Pfam" id="PF14338">
    <property type="entry name" value="Mrr_N"/>
    <property type="match status" value="1"/>
</dbReference>
<dbReference type="PANTHER" id="PTHR30015">
    <property type="entry name" value="MRR RESTRICTION SYSTEM PROTEIN"/>
    <property type="match status" value="1"/>
</dbReference>
<dbReference type="Gene3D" id="3.40.1350.10">
    <property type="match status" value="1"/>
</dbReference>
<dbReference type="InterPro" id="IPR025745">
    <property type="entry name" value="Mrr-like_N_dom"/>
</dbReference>
<feature type="domain" description="Restriction endonuclease type IV Mrr" evidence="1">
    <location>
        <begin position="156"/>
        <end position="274"/>
    </location>
</feature>
<dbReference type="InterPro" id="IPR007560">
    <property type="entry name" value="Restrct_endonuc_IV_Mrr"/>
</dbReference>
<keyword evidence="3" id="KW-0255">Endonuclease</keyword>
<dbReference type="AlphaFoldDB" id="A0A4P6X221"/>
<keyword evidence="3" id="KW-0540">Nuclease</keyword>
<dbReference type="SUPFAM" id="SSF52980">
    <property type="entry name" value="Restriction endonuclease-like"/>
    <property type="match status" value="1"/>
</dbReference>
<dbReference type="GO" id="GO:0015666">
    <property type="term" value="F:restriction endodeoxyribonuclease activity"/>
    <property type="evidence" value="ECO:0007669"/>
    <property type="project" value="TreeGrafter"/>
</dbReference>
<dbReference type="Proteomes" id="UP000293912">
    <property type="component" value="Chromosome"/>
</dbReference>
<protein>
    <submittedName>
        <fullName evidence="3">Restriction endonuclease</fullName>
    </submittedName>
</protein>
<sequence>MNQNIDTEKLPEVVRFIPRILAALREMNGVAKAGAVKSAVVQAIDEAGEKVNDQMLASGVPKYQNDIYWARMYLVNAGLLEPTKTAGHGIWKLTTEGWESPLDMATAAAIYFKTASRGSNNKDEADLPAPSGDDLQQELEGTVNWQVQLKDILWSLSDKGFEHLCAAIMTANGLDQTKVTGQSNDKGVDGIGLMYLDDAGLLSIRVAWQCKRYTGNHTVKSEEIRNFRGSLDHTTDHGIFFTTSTFTAEAMKESEALGKTPIRLVPLDQLIQMLRKLELGVTSDPEPVVDAAFFEQYKKTWPGAPTLQLPLTVSAQSTNDVLC</sequence>
<feature type="domain" description="Restriction system protein Mrr-like N-terminal" evidence="2">
    <location>
        <begin position="15"/>
        <end position="97"/>
    </location>
</feature>
<evidence type="ECO:0000259" key="1">
    <source>
        <dbReference type="Pfam" id="PF04471"/>
    </source>
</evidence>
<dbReference type="Pfam" id="PF04471">
    <property type="entry name" value="Mrr_cat"/>
    <property type="match status" value="1"/>
</dbReference>
<dbReference type="InterPro" id="IPR011335">
    <property type="entry name" value="Restrct_endonuc-II-like"/>
</dbReference>
<dbReference type="GO" id="GO:0003677">
    <property type="term" value="F:DNA binding"/>
    <property type="evidence" value="ECO:0007669"/>
    <property type="project" value="InterPro"/>
</dbReference>
<organism evidence="3 4">
    <name type="scientific">Hydrogenophaga pseudoflava</name>
    <name type="common">Pseudomonas carboxydoflava</name>
    <dbReference type="NCBI Taxonomy" id="47421"/>
    <lineage>
        <taxon>Bacteria</taxon>
        <taxon>Pseudomonadati</taxon>
        <taxon>Pseudomonadota</taxon>
        <taxon>Betaproteobacteria</taxon>
        <taxon>Burkholderiales</taxon>
        <taxon>Comamonadaceae</taxon>
        <taxon>Hydrogenophaga</taxon>
    </lineage>
</organism>
<proteinExistence type="predicted"/>
<keyword evidence="4" id="KW-1185">Reference proteome</keyword>
<dbReference type="PANTHER" id="PTHR30015:SF7">
    <property type="entry name" value="TYPE IV METHYL-DIRECTED RESTRICTION ENZYME ECOKMRR"/>
    <property type="match status" value="1"/>
</dbReference>
<dbReference type="EMBL" id="CP037867">
    <property type="protein sequence ID" value="QBM29159.1"/>
    <property type="molecule type" value="Genomic_DNA"/>
</dbReference>
<dbReference type="InterPro" id="IPR052906">
    <property type="entry name" value="Type_IV_Methyl-Rstrct_Enzyme"/>
</dbReference>
<dbReference type="InterPro" id="IPR011856">
    <property type="entry name" value="tRNA_endonuc-like_dom_sf"/>
</dbReference>
<reference evidence="3 4" key="1">
    <citation type="submission" date="2019-03" db="EMBL/GenBank/DDBJ databases">
        <authorList>
            <person name="Sebastian G."/>
            <person name="Baumann P."/>
            <person name="Ruckert C."/>
            <person name="Kalinowski J."/>
            <person name="Nebel B."/>
            <person name="Takors R."/>
            <person name="Blombach B."/>
        </authorList>
    </citation>
    <scope>NUCLEOTIDE SEQUENCE [LARGE SCALE GENOMIC DNA]</scope>
    <source>
        <strain evidence="3 4">DSM 1084</strain>
    </source>
</reference>
<dbReference type="GO" id="GO:0009307">
    <property type="term" value="P:DNA restriction-modification system"/>
    <property type="evidence" value="ECO:0007669"/>
    <property type="project" value="InterPro"/>
</dbReference>
<gene>
    <name evidence="3" type="ORF">HPF_15815</name>
</gene>
<evidence type="ECO:0000259" key="2">
    <source>
        <dbReference type="Pfam" id="PF14338"/>
    </source>
</evidence>
<keyword evidence="3" id="KW-0378">Hydrolase</keyword>